<keyword evidence="8" id="KW-0934">Plastid</keyword>
<evidence type="ECO:0000256" key="3">
    <source>
        <dbReference type="ARBA" id="ARBA00022748"/>
    </source>
</evidence>
<feature type="transmembrane region" description="Helical" evidence="6">
    <location>
        <begin position="96"/>
        <end position="115"/>
    </location>
</feature>
<sequence length="310" mass="35933">MNFEAIETELSHGNLITLFLTTVYYWTKFLRYPKIGYKVFGVFGILLSNFFIISQLCLRWHFSGHFPLSGLYESLLFLAWVLLCLYAFLEISTKREFAALFVSPLVLLIVAFSYFSLPSSLYQLHPLVPALQSNWLFMHVSAMIVSYGALLLGSLFSISYIFINFSFKPQEYKTPPANLINQDEPKPIYAMYNSNYPLQKKNKETQLLFLDNFSYRLIGIGFCFLTLGILSGAVWANETWGNYWSWDPKETWAFITWLVFAIYLHMRFVGKFKGIKSAWVASFGFIIIWVCYLGVNFFGKGLHSYGFFIT</sequence>
<dbReference type="NCBIfam" id="TIGR03144">
    <property type="entry name" value="cytochr_II_ccsB"/>
    <property type="match status" value="1"/>
</dbReference>
<dbReference type="GO" id="GO:0017004">
    <property type="term" value="P:cytochrome complex assembly"/>
    <property type="evidence" value="ECO:0007669"/>
    <property type="project" value="UniProtKB-UniRule"/>
</dbReference>
<feature type="transmembrane region" description="Helical" evidence="6">
    <location>
        <begin position="277"/>
        <end position="298"/>
    </location>
</feature>
<feature type="transmembrane region" description="Helical" evidence="6">
    <location>
        <begin position="213"/>
        <end position="236"/>
    </location>
</feature>
<keyword evidence="8" id="KW-0150">Chloroplast</keyword>
<reference evidence="9" key="2">
    <citation type="submission" date="2017-02" db="EMBL/GenBank/DDBJ databases">
        <title>Whole genome sequencing of photosynthetic microalga Auxenochlorella protothecoides UTEX 2341.</title>
        <authorList>
            <person name="Patelou M."/>
            <person name="Skliros D."/>
            <person name="Kalliampakou K.I."/>
            <person name="Ioannidis N.E."/>
            <person name="Papazi A."/>
            <person name="Katharios P."/>
            <person name="Kotzabasis K."/>
            <person name="Flemetakis E."/>
        </authorList>
    </citation>
    <scope>NUCLEOTIDE SEQUENCE</scope>
    <source>
        <strain evidence="9">UTEX 2341</strain>
    </source>
</reference>
<name>A0A0A6ZEI5_AUXPR</name>
<feature type="transmembrane region" description="Helical" evidence="6">
    <location>
        <begin position="68"/>
        <end position="89"/>
    </location>
</feature>
<dbReference type="PANTHER" id="PTHR30071:SF1">
    <property type="entry name" value="CYTOCHROME B_B6 PROTEIN-RELATED"/>
    <property type="match status" value="1"/>
</dbReference>
<keyword evidence="4 6" id="KW-1133">Transmembrane helix</keyword>
<evidence type="ECO:0000256" key="5">
    <source>
        <dbReference type="ARBA" id="ARBA00023136"/>
    </source>
</evidence>
<comment type="subcellular location">
    <subcellularLocation>
        <location evidence="1">Membrane</location>
        <topology evidence="1">Multi-pass membrane protein</topology>
    </subcellularLocation>
    <subcellularLocation>
        <location evidence="6">Plastid</location>
        <location evidence="6">Chloroplast thylakoid membrane</location>
        <topology evidence="6">Multi-pass membrane protein</topology>
    </subcellularLocation>
</comment>
<dbReference type="EMBL" id="KY613608">
    <property type="protein sequence ID" value="ARU77453.1"/>
    <property type="molecule type" value="Genomic_DNA"/>
</dbReference>
<dbReference type="PANTHER" id="PTHR30071">
    <property type="entry name" value="HEME EXPORTER PROTEIN C"/>
    <property type="match status" value="1"/>
</dbReference>
<dbReference type="GO" id="GO:0009535">
    <property type="term" value="C:chloroplast thylakoid membrane"/>
    <property type="evidence" value="ECO:0007669"/>
    <property type="project" value="UniProtKB-SubCell"/>
</dbReference>
<organism evidence="8">
    <name type="scientific">Auxenochlorella protothecoides</name>
    <name type="common">Green microalga</name>
    <name type="synonym">Chlorella protothecoides</name>
    <dbReference type="NCBI Taxonomy" id="3075"/>
    <lineage>
        <taxon>Eukaryota</taxon>
        <taxon>Viridiplantae</taxon>
        <taxon>Chlorophyta</taxon>
        <taxon>core chlorophytes</taxon>
        <taxon>Trebouxiophyceae</taxon>
        <taxon>Chlorellales</taxon>
        <taxon>Chlorellaceae</taxon>
        <taxon>Auxenochlorella</taxon>
    </lineage>
</organism>
<dbReference type="HAMAP" id="MF_01391">
    <property type="entry name" value="CytC_CcsA"/>
    <property type="match status" value="1"/>
</dbReference>
<keyword evidence="2 6" id="KW-0812">Transmembrane</keyword>
<dbReference type="GO" id="GO:0005886">
    <property type="term" value="C:plasma membrane"/>
    <property type="evidence" value="ECO:0007669"/>
    <property type="project" value="TreeGrafter"/>
</dbReference>
<dbReference type="EMBL" id="KC843975">
    <property type="protein sequence ID" value="AGN72487.1"/>
    <property type="molecule type" value="Genomic_DNA"/>
</dbReference>
<gene>
    <name evidence="6 8" type="primary">ccsA</name>
    <name evidence="9" type="synonym">resC</name>
    <name evidence="9" type="ORF">BW920_0073</name>
    <name evidence="8" type="ORF">ChprCp042</name>
</gene>
<evidence type="ECO:0000313" key="8">
    <source>
        <dbReference type="EMBL" id="AGN72487.1"/>
    </source>
</evidence>
<reference evidence="8" key="1">
    <citation type="submission" date="2013-03" db="EMBL/GenBank/DDBJ databases">
        <title>Organelle genomes of microalga Chlorella protothecoides reveal evolution from autotroph to heterotroph.</title>
        <authorList>
            <person name="Yan D."/>
            <person name="Wang Y."/>
            <person name="Shen Y."/>
            <person name="Gong J."/>
            <person name="Gao C."/>
            <person name="Jiang H."/>
            <person name="Dai J."/>
            <person name="Wu Q."/>
        </authorList>
    </citation>
    <scope>NUCLEOTIDE SEQUENCE</scope>
</reference>
<feature type="transmembrane region" description="Helical" evidence="6">
    <location>
        <begin position="12"/>
        <end position="27"/>
    </location>
</feature>
<feature type="transmembrane region" description="Helical" evidence="6">
    <location>
        <begin position="251"/>
        <end position="270"/>
    </location>
</feature>
<comment type="function">
    <text evidence="6">Required during biogenesis of c-type cytochromes (cytochrome c6 and cytochrome f) at the step of heme attachment.</text>
</comment>
<keyword evidence="3 6" id="KW-0201">Cytochrome c-type biogenesis</keyword>
<dbReference type="InterPro" id="IPR017562">
    <property type="entry name" value="Cyt_c_biogenesis_CcsA"/>
</dbReference>
<evidence type="ECO:0000313" key="9">
    <source>
        <dbReference type="EMBL" id="ARU77453.1"/>
    </source>
</evidence>
<dbReference type="InterPro" id="IPR045062">
    <property type="entry name" value="Cyt_c_biogenesis_CcsA/CcmC"/>
</dbReference>
<geneLocation type="chloroplast" evidence="8"/>
<proteinExistence type="inferred from homology"/>
<protein>
    <recommendedName>
        <fullName evidence="6">Cytochrome c biogenesis protein CcsA</fullName>
    </recommendedName>
</protein>
<evidence type="ECO:0000259" key="7">
    <source>
        <dbReference type="Pfam" id="PF01578"/>
    </source>
</evidence>
<keyword evidence="6" id="KW-0793">Thylakoid</keyword>
<evidence type="ECO:0000256" key="2">
    <source>
        <dbReference type="ARBA" id="ARBA00022692"/>
    </source>
</evidence>
<feature type="transmembrane region" description="Helical" evidence="6">
    <location>
        <begin position="135"/>
        <end position="163"/>
    </location>
</feature>
<dbReference type="AlphaFoldDB" id="A0A0A6ZEI5"/>
<dbReference type="InterPro" id="IPR002541">
    <property type="entry name" value="Cyt_c_assembly"/>
</dbReference>
<dbReference type="Pfam" id="PF01578">
    <property type="entry name" value="Cytochrom_C_asm"/>
    <property type="match status" value="1"/>
</dbReference>
<comment type="similarity">
    <text evidence="6">Belongs to the CcmF/CycK/Ccl1/NrfE/CcsA family.</text>
</comment>
<keyword evidence="5 6" id="KW-0472">Membrane</keyword>
<comment type="subunit">
    <text evidence="6">May interact with Ccs1.</text>
</comment>
<evidence type="ECO:0000256" key="6">
    <source>
        <dbReference type="HAMAP-Rule" id="MF_01391"/>
    </source>
</evidence>
<evidence type="ECO:0000256" key="1">
    <source>
        <dbReference type="ARBA" id="ARBA00004141"/>
    </source>
</evidence>
<dbReference type="GO" id="GO:0020037">
    <property type="term" value="F:heme binding"/>
    <property type="evidence" value="ECO:0007669"/>
    <property type="project" value="InterPro"/>
</dbReference>
<feature type="transmembrane region" description="Helical" evidence="6">
    <location>
        <begin position="39"/>
        <end position="62"/>
    </location>
</feature>
<feature type="domain" description="Cytochrome c assembly protein" evidence="7">
    <location>
        <begin position="68"/>
        <end position="303"/>
    </location>
</feature>
<evidence type="ECO:0000256" key="4">
    <source>
        <dbReference type="ARBA" id="ARBA00022989"/>
    </source>
</evidence>
<accession>A0A0A6ZEI5</accession>